<comment type="caution">
    <text evidence="2">The sequence shown here is derived from an EMBL/GenBank/DDBJ whole genome shotgun (WGS) entry which is preliminary data.</text>
</comment>
<feature type="domain" description="PhnB-like" evidence="1">
    <location>
        <begin position="2"/>
        <end position="133"/>
    </location>
</feature>
<dbReference type="OrthoDB" id="9795306at2"/>
<accession>A0A4U5JNV6</accession>
<dbReference type="Proteomes" id="UP000308707">
    <property type="component" value="Unassembled WGS sequence"/>
</dbReference>
<dbReference type="PANTHER" id="PTHR33990:SF1">
    <property type="entry name" value="PROTEIN YJDN"/>
    <property type="match status" value="1"/>
</dbReference>
<dbReference type="InterPro" id="IPR029068">
    <property type="entry name" value="Glyas_Bleomycin-R_OHBP_Dase"/>
</dbReference>
<evidence type="ECO:0000259" key="1">
    <source>
        <dbReference type="Pfam" id="PF06983"/>
    </source>
</evidence>
<evidence type="ECO:0000313" key="3">
    <source>
        <dbReference type="Proteomes" id="UP000308707"/>
    </source>
</evidence>
<dbReference type="InterPro" id="IPR028973">
    <property type="entry name" value="PhnB-like"/>
</dbReference>
<dbReference type="CDD" id="cd06588">
    <property type="entry name" value="PhnB_like"/>
    <property type="match status" value="1"/>
</dbReference>
<evidence type="ECO:0000313" key="2">
    <source>
        <dbReference type="EMBL" id="TKR29497.1"/>
    </source>
</evidence>
<dbReference type="Pfam" id="PF06983">
    <property type="entry name" value="3-dmu-9_3-mt"/>
    <property type="match status" value="1"/>
</dbReference>
<keyword evidence="3" id="KW-1185">Reference proteome</keyword>
<name>A0A4U5JNV6_9GAMM</name>
<gene>
    <name evidence="2" type="ORF">FCE95_15280</name>
</gene>
<organism evidence="2 3">
    <name type="scientific">Luteimonas gilva</name>
    <dbReference type="NCBI Taxonomy" id="2572684"/>
    <lineage>
        <taxon>Bacteria</taxon>
        <taxon>Pseudomonadati</taxon>
        <taxon>Pseudomonadota</taxon>
        <taxon>Gammaproteobacteria</taxon>
        <taxon>Lysobacterales</taxon>
        <taxon>Lysobacteraceae</taxon>
        <taxon>Luteimonas</taxon>
    </lineage>
</organism>
<dbReference type="Gene3D" id="3.10.180.10">
    <property type="entry name" value="2,3-Dihydroxybiphenyl 1,2-Dioxygenase, domain 1"/>
    <property type="match status" value="1"/>
</dbReference>
<sequence length="138" mass="15060">MKAIVQLEFDGRCREAFEFYARALGGEIKVMNALGETKDVPLPPGSRPAGAESIRFAQLAIGDTLIQGNDLPPGEYRPKQGFNVALHVRDKAEAHRVFGALADGGRVETPLSEVAWSSAFGMLKDRFGTPWLILSMDE</sequence>
<dbReference type="SUPFAM" id="SSF54593">
    <property type="entry name" value="Glyoxalase/Bleomycin resistance protein/Dihydroxybiphenyl dioxygenase"/>
    <property type="match status" value="1"/>
</dbReference>
<proteinExistence type="predicted"/>
<dbReference type="RefSeq" id="WP_137267900.1">
    <property type="nucleotide sequence ID" value="NZ_SZUA01000003.1"/>
</dbReference>
<dbReference type="AlphaFoldDB" id="A0A4U5JNV6"/>
<reference evidence="2 3" key="1">
    <citation type="submission" date="2019-04" db="EMBL/GenBank/DDBJ databases">
        <title>Reference strain of H23.</title>
        <authorList>
            <person name="Luo X."/>
        </authorList>
    </citation>
    <scope>NUCLEOTIDE SEQUENCE [LARGE SCALE GENOMIC DNA]</scope>
    <source>
        <strain evidence="2 3">H23</strain>
    </source>
</reference>
<protein>
    <submittedName>
        <fullName evidence="2">VOC family protein</fullName>
    </submittedName>
</protein>
<dbReference type="PANTHER" id="PTHR33990">
    <property type="entry name" value="PROTEIN YJDN-RELATED"/>
    <property type="match status" value="1"/>
</dbReference>
<dbReference type="EMBL" id="SZUA01000003">
    <property type="protein sequence ID" value="TKR29497.1"/>
    <property type="molecule type" value="Genomic_DNA"/>
</dbReference>